<dbReference type="GO" id="GO:0033971">
    <property type="term" value="F:hydroxyisourate hydrolase activity"/>
    <property type="evidence" value="ECO:0007669"/>
    <property type="project" value="UniProtKB-EC"/>
</dbReference>
<evidence type="ECO:0000256" key="4">
    <source>
        <dbReference type="ARBA" id="ARBA00022631"/>
    </source>
</evidence>
<evidence type="ECO:0000256" key="7">
    <source>
        <dbReference type="ARBA" id="ARBA00023239"/>
    </source>
</evidence>
<accession>A0A7S0SIU0</accession>
<keyword evidence="5" id="KW-0210">Decarboxylase</keyword>
<dbReference type="Pfam" id="PF00576">
    <property type="entry name" value="Transthyretin"/>
    <property type="match status" value="1"/>
</dbReference>
<dbReference type="Pfam" id="PF09349">
    <property type="entry name" value="OHCU_decarbox"/>
    <property type="match status" value="1"/>
</dbReference>
<evidence type="ECO:0000259" key="9">
    <source>
        <dbReference type="Pfam" id="PF00576"/>
    </source>
</evidence>
<reference evidence="11" key="1">
    <citation type="submission" date="2021-01" db="EMBL/GenBank/DDBJ databases">
        <authorList>
            <person name="Corre E."/>
            <person name="Pelletier E."/>
            <person name="Niang G."/>
            <person name="Scheremetjew M."/>
            <person name="Finn R."/>
            <person name="Kale V."/>
            <person name="Holt S."/>
            <person name="Cochrane G."/>
            <person name="Meng A."/>
            <person name="Brown T."/>
            <person name="Cohen L."/>
        </authorList>
    </citation>
    <scope>NUCLEOTIDE SEQUENCE</scope>
    <source>
        <strain evidence="11">SL-175</strain>
    </source>
</reference>
<dbReference type="Gene3D" id="2.60.40.180">
    <property type="entry name" value="Transthyretin/hydroxyisourate hydrolase domain"/>
    <property type="match status" value="1"/>
</dbReference>
<dbReference type="InterPro" id="IPR014306">
    <property type="entry name" value="Hydroxyisourate_hydrolase"/>
</dbReference>
<organism evidence="11">
    <name type="scientific">Mantoniella antarctica</name>
    <dbReference type="NCBI Taxonomy" id="81844"/>
    <lineage>
        <taxon>Eukaryota</taxon>
        <taxon>Viridiplantae</taxon>
        <taxon>Chlorophyta</taxon>
        <taxon>Mamiellophyceae</taxon>
        <taxon>Mamiellales</taxon>
        <taxon>Mamiellaceae</taxon>
        <taxon>Mantoniella</taxon>
    </lineage>
</organism>
<dbReference type="EMBL" id="HBFC01018392">
    <property type="protein sequence ID" value="CAD8708279.1"/>
    <property type="molecule type" value="Transcribed_RNA"/>
</dbReference>
<dbReference type="InterPro" id="IPR036817">
    <property type="entry name" value="Transthyretin/HIU_hydrolase_sf"/>
</dbReference>
<name>A0A7S0SIU0_9CHLO</name>
<evidence type="ECO:0000256" key="1">
    <source>
        <dbReference type="ARBA" id="ARBA00001043"/>
    </source>
</evidence>
<feature type="binding site" evidence="8">
    <location>
        <position position="320"/>
    </location>
    <ligand>
        <name>substrate</name>
    </ligand>
</feature>
<dbReference type="AlphaFoldDB" id="A0A7S0SIU0"/>
<dbReference type="InterPro" id="IPR023416">
    <property type="entry name" value="Transthyretin/HIU_hydrolase_d"/>
</dbReference>
<dbReference type="NCBIfam" id="NF010372">
    <property type="entry name" value="PRK13798.1"/>
    <property type="match status" value="1"/>
</dbReference>
<dbReference type="GO" id="GO:0019628">
    <property type="term" value="P:urate catabolic process"/>
    <property type="evidence" value="ECO:0007669"/>
    <property type="project" value="TreeGrafter"/>
</dbReference>
<comment type="pathway">
    <text evidence="3">Purine metabolism; urate degradation; (S)-allantoin from urate: step 3/3.</text>
</comment>
<dbReference type="GO" id="GO:0051997">
    <property type="term" value="F:2-oxo-4-hydroxy-4-carboxy-5-ureidoimidazoline decarboxylase activity"/>
    <property type="evidence" value="ECO:0007669"/>
    <property type="project" value="UniProtKB-EC"/>
</dbReference>
<evidence type="ECO:0000256" key="5">
    <source>
        <dbReference type="ARBA" id="ARBA00022793"/>
    </source>
</evidence>
<dbReference type="InterPro" id="IPR018020">
    <property type="entry name" value="OHCU_decarboxylase"/>
</dbReference>
<evidence type="ECO:0000256" key="6">
    <source>
        <dbReference type="ARBA" id="ARBA00022801"/>
    </source>
</evidence>
<proteinExistence type="predicted"/>
<dbReference type="GO" id="GO:0005777">
    <property type="term" value="C:peroxisome"/>
    <property type="evidence" value="ECO:0007669"/>
    <property type="project" value="TreeGrafter"/>
</dbReference>
<feature type="domain" description="Transthyretin/hydroxyisourate hydrolase" evidence="9">
    <location>
        <begin position="210"/>
        <end position="322"/>
    </location>
</feature>
<feature type="domain" description="Oxo-4-hydroxy-4-carboxy-5-ureidoimidazoline decarboxylase" evidence="10">
    <location>
        <begin position="6"/>
        <end position="164"/>
    </location>
</feature>
<protein>
    <recommendedName>
        <fullName evidence="12">Hydroxyisourate hydrolase</fullName>
    </recommendedName>
</protein>
<keyword evidence="7" id="KW-0456">Lyase</keyword>
<evidence type="ECO:0000256" key="8">
    <source>
        <dbReference type="PIRSR" id="PIRSR600895-51"/>
    </source>
</evidence>
<dbReference type="PANTHER" id="PTHR43466:SF1">
    <property type="entry name" value="2-OXO-4-HYDROXY-4-CARBOXY-5-UREIDOIMIDAZOLINE DECARBOXYLASE-RELATED"/>
    <property type="match status" value="1"/>
</dbReference>
<keyword evidence="4" id="KW-0659">Purine metabolism</keyword>
<comment type="catalytic activity">
    <reaction evidence="1">
        <text>5-hydroxyisourate + H2O = 5-hydroxy-2-oxo-4-ureido-2,5-dihydro-1H-imidazole-5-carboxylate + H(+)</text>
        <dbReference type="Rhea" id="RHEA:23736"/>
        <dbReference type="ChEBI" id="CHEBI:15377"/>
        <dbReference type="ChEBI" id="CHEBI:15378"/>
        <dbReference type="ChEBI" id="CHEBI:18072"/>
        <dbReference type="ChEBI" id="CHEBI:58639"/>
        <dbReference type="EC" id="3.5.2.17"/>
    </reaction>
</comment>
<dbReference type="PROSITE" id="PS00768">
    <property type="entry name" value="TRANSTHYRETIN_1"/>
    <property type="match status" value="1"/>
</dbReference>
<dbReference type="InterPro" id="IPR000895">
    <property type="entry name" value="Transthyretin/HIU_hydrolase"/>
</dbReference>
<evidence type="ECO:0000256" key="2">
    <source>
        <dbReference type="ARBA" id="ARBA00001163"/>
    </source>
</evidence>
<dbReference type="SUPFAM" id="SSF49472">
    <property type="entry name" value="Transthyretin (synonym: prealbumin)"/>
    <property type="match status" value="1"/>
</dbReference>
<sequence length="323" mass="35127">MSVNINAMSAADAGDAFVRCCGSPAFGALMAAARPFQSHGAMVAASRRIWHNECAMAEWKLAFEAHPRIGDVSQLREKFATTAQWCEGEQAAALESSNDKVLHELSEWNKRYEEKFGHIFIICASGVPAHDILAALKERYPNSPYAENGLAAGEQQKITEIRLQKLDVAIKAETDDADASSRRVGALGAHLAGSNMAAPPPAPPPARSPITTHVLDTTRGRPAEFIPITLETVQLADGSKWSVTGVTDKDGRVGTLLPPDHVLQPGHYCITFDVDAYLRRTTGTAGFYPRVPIHFTVKPSQVREHYHVPLLLNPFGYGTYRGS</sequence>
<comment type="catalytic activity">
    <reaction evidence="2">
        <text>5-hydroxy-2-oxo-4-ureido-2,5-dihydro-1H-imidazole-5-carboxylate + H(+) = (S)-allantoin + CO2</text>
        <dbReference type="Rhea" id="RHEA:26301"/>
        <dbReference type="ChEBI" id="CHEBI:15378"/>
        <dbReference type="ChEBI" id="CHEBI:15678"/>
        <dbReference type="ChEBI" id="CHEBI:16526"/>
        <dbReference type="ChEBI" id="CHEBI:58639"/>
        <dbReference type="EC" id="4.1.1.97"/>
    </reaction>
</comment>
<gene>
    <name evidence="11" type="ORF">MANT1106_LOCUS10962</name>
</gene>
<dbReference type="NCBIfam" id="TIGR02962">
    <property type="entry name" value="hdxy_isourate"/>
    <property type="match status" value="1"/>
</dbReference>
<dbReference type="Gene3D" id="1.10.3330.10">
    <property type="entry name" value="Oxo-4-hydroxy-4-carboxy-5-ureidoimidazoline decarboxylase"/>
    <property type="match status" value="1"/>
</dbReference>
<dbReference type="SUPFAM" id="SSF158694">
    <property type="entry name" value="UraD-Like"/>
    <property type="match status" value="1"/>
</dbReference>
<dbReference type="CDD" id="cd05822">
    <property type="entry name" value="TLP_HIUase"/>
    <property type="match status" value="1"/>
</dbReference>
<evidence type="ECO:0000259" key="10">
    <source>
        <dbReference type="Pfam" id="PF09349"/>
    </source>
</evidence>
<feature type="binding site" evidence="8">
    <location>
        <position position="213"/>
    </location>
    <ligand>
        <name>substrate</name>
    </ligand>
</feature>
<evidence type="ECO:0008006" key="12">
    <source>
        <dbReference type="Google" id="ProtNLM"/>
    </source>
</evidence>
<dbReference type="GO" id="GO:0006144">
    <property type="term" value="P:purine nucleobase metabolic process"/>
    <property type="evidence" value="ECO:0007669"/>
    <property type="project" value="UniProtKB-KW"/>
</dbReference>
<evidence type="ECO:0000256" key="3">
    <source>
        <dbReference type="ARBA" id="ARBA00004754"/>
    </source>
</evidence>
<feature type="binding site" evidence="8">
    <location>
        <position position="252"/>
    </location>
    <ligand>
        <name>substrate</name>
    </ligand>
</feature>
<dbReference type="PANTHER" id="PTHR43466">
    <property type="entry name" value="2-OXO-4-HYDROXY-4-CARBOXY-5-UREIDOIMIDAZOLINE DECARBOXYLASE-RELATED"/>
    <property type="match status" value="1"/>
</dbReference>
<dbReference type="InterPro" id="IPR023418">
    <property type="entry name" value="Thyroxine_BS"/>
</dbReference>
<evidence type="ECO:0000313" key="11">
    <source>
        <dbReference type="EMBL" id="CAD8708279.1"/>
    </source>
</evidence>
<dbReference type="InterPro" id="IPR036778">
    <property type="entry name" value="OHCU_decarboxylase_sf"/>
</dbReference>
<dbReference type="PRINTS" id="PR00189">
    <property type="entry name" value="TRNSTHYRETIN"/>
</dbReference>
<keyword evidence="6" id="KW-0378">Hydrolase</keyword>